<comment type="caution">
    <text evidence="2">The sequence shown here is derived from an EMBL/GenBank/DDBJ whole genome shotgun (WGS) entry which is preliminary data.</text>
</comment>
<dbReference type="RefSeq" id="WP_190467191.1">
    <property type="nucleotide sequence ID" value="NZ_JACJSG010000004.1"/>
</dbReference>
<dbReference type="EMBL" id="JACJSG010000004">
    <property type="protein sequence ID" value="MBD2499748.1"/>
    <property type="molecule type" value="Genomic_DNA"/>
</dbReference>
<evidence type="ECO:0000313" key="3">
    <source>
        <dbReference type="Proteomes" id="UP000661112"/>
    </source>
</evidence>
<evidence type="ECO:0000256" key="1">
    <source>
        <dbReference type="SAM" id="Phobius"/>
    </source>
</evidence>
<accession>A0ABR8D1X1</accession>
<reference evidence="2 3" key="1">
    <citation type="journal article" date="2020" name="ISME J.">
        <title>Comparative genomics reveals insights into cyanobacterial evolution and habitat adaptation.</title>
        <authorList>
            <person name="Chen M.Y."/>
            <person name="Teng W.K."/>
            <person name="Zhao L."/>
            <person name="Hu C.X."/>
            <person name="Zhou Y.K."/>
            <person name="Han B.P."/>
            <person name="Song L.R."/>
            <person name="Shu W.S."/>
        </authorList>
    </citation>
    <scope>NUCLEOTIDE SEQUENCE [LARGE SCALE GENOMIC DNA]</scope>
    <source>
        <strain evidence="2 3">FACHB-119</strain>
    </source>
</reference>
<protein>
    <submittedName>
        <fullName evidence="2">HupE/UreJ family protein</fullName>
    </submittedName>
</protein>
<organism evidence="2 3">
    <name type="scientific">Anabaena azotica FACHB-119</name>
    <dbReference type="NCBI Taxonomy" id="947527"/>
    <lineage>
        <taxon>Bacteria</taxon>
        <taxon>Bacillati</taxon>
        <taxon>Cyanobacteriota</taxon>
        <taxon>Cyanophyceae</taxon>
        <taxon>Nostocales</taxon>
        <taxon>Nostocaceae</taxon>
        <taxon>Anabaena</taxon>
        <taxon>Anabaena azotica</taxon>
    </lineage>
</organism>
<sequence>MSSTSKPATLGKLQHRHVGAIASVIVISLLSSLSGLPLQHTISNVWDGCLWGVADPVLHWNSLVNLLAIGLFSAGLVHGAIVTNTFVLASVLGLITHLLQFHLPSAEIAIAVSILAVGIMLITPNRSNLLIVVILGAIAGLFQGHLTGHTITGTDLTSSLIYTSGMAFTHYTVATTARKINSHSLPLAHFVGFALASIGIVFLAT</sequence>
<keyword evidence="1" id="KW-1133">Transmembrane helix</keyword>
<feature type="transmembrane region" description="Helical" evidence="1">
    <location>
        <begin position="58"/>
        <end position="76"/>
    </location>
</feature>
<feature type="transmembrane region" description="Helical" evidence="1">
    <location>
        <begin position="81"/>
        <end position="99"/>
    </location>
</feature>
<dbReference type="Proteomes" id="UP000661112">
    <property type="component" value="Unassembled WGS sequence"/>
</dbReference>
<evidence type="ECO:0000313" key="2">
    <source>
        <dbReference type="EMBL" id="MBD2499748.1"/>
    </source>
</evidence>
<gene>
    <name evidence="2" type="ORF">H6G83_03795</name>
</gene>
<feature type="transmembrane region" description="Helical" evidence="1">
    <location>
        <begin position="105"/>
        <end position="122"/>
    </location>
</feature>
<feature type="transmembrane region" description="Helical" evidence="1">
    <location>
        <begin position="129"/>
        <end position="147"/>
    </location>
</feature>
<feature type="transmembrane region" description="Helical" evidence="1">
    <location>
        <begin position="20"/>
        <end position="38"/>
    </location>
</feature>
<proteinExistence type="predicted"/>
<dbReference type="Pfam" id="PF04955">
    <property type="entry name" value="HupE_UreJ"/>
    <property type="match status" value="1"/>
</dbReference>
<feature type="transmembrane region" description="Helical" evidence="1">
    <location>
        <begin position="184"/>
        <end position="204"/>
    </location>
</feature>
<keyword evidence="1" id="KW-0812">Transmembrane</keyword>
<keyword evidence="3" id="KW-1185">Reference proteome</keyword>
<keyword evidence="1" id="KW-0472">Membrane</keyword>
<dbReference type="InterPro" id="IPR007038">
    <property type="entry name" value="HupE_UreJ"/>
</dbReference>
<name>A0ABR8D1X1_9NOST</name>